<keyword evidence="1" id="KW-0472">Membrane</keyword>
<protein>
    <recommendedName>
        <fullName evidence="4">DUF4064 domain-containing protein</fullName>
    </recommendedName>
</protein>
<accession>A0A0F7CGB0</accession>
<proteinExistence type="predicted"/>
<evidence type="ECO:0000313" key="2">
    <source>
        <dbReference type="EMBL" id="AKG33346.1"/>
    </source>
</evidence>
<dbReference type="RefSeq" id="WP_025698564.1">
    <property type="nucleotide sequence ID" value="NZ_ASQQ01000609.1"/>
</dbReference>
<feature type="transmembrane region" description="Helical" evidence="1">
    <location>
        <begin position="62"/>
        <end position="84"/>
    </location>
</feature>
<keyword evidence="1" id="KW-1133">Transmembrane helix</keyword>
<dbReference type="AlphaFoldDB" id="A0A0F7CGB0"/>
<organism evidence="2 3">
    <name type="scientific">Paenibacillus durus ATCC 35681</name>
    <dbReference type="NCBI Taxonomy" id="1333534"/>
    <lineage>
        <taxon>Bacteria</taxon>
        <taxon>Bacillati</taxon>
        <taxon>Bacillota</taxon>
        <taxon>Bacilli</taxon>
        <taxon>Bacillales</taxon>
        <taxon>Paenibacillaceae</taxon>
        <taxon>Paenibacillus</taxon>
    </lineage>
</organism>
<feature type="transmembrane region" description="Helical" evidence="1">
    <location>
        <begin position="96"/>
        <end position="124"/>
    </location>
</feature>
<reference evidence="2 3" key="2">
    <citation type="journal article" date="2016" name="Genome Announc.">
        <title>Genome Sequence of a Gram-Positive Diazotroph, Paenibacillus durus Type Strain ATCC 35681.</title>
        <authorList>
            <person name="Halim M.A."/>
            <person name="Rahman A.Y."/>
            <person name="Sim K.S."/>
            <person name="Yam H.C."/>
            <person name="Rahim A.A."/>
            <person name="Ghazali A.H."/>
            <person name="Najimudin N."/>
        </authorList>
    </citation>
    <scope>NUCLEOTIDE SEQUENCE [LARGE SCALE GENOMIC DNA]</scope>
    <source>
        <strain evidence="2 3">ATCC 35681</strain>
    </source>
</reference>
<evidence type="ECO:0000313" key="3">
    <source>
        <dbReference type="Proteomes" id="UP000034189"/>
    </source>
</evidence>
<feature type="transmembrane region" description="Helical" evidence="1">
    <location>
        <begin position="12"/>
        <end position="31"/>
    </location>
</feature>
<dbReference type="Proteomes" id="UP000034189">
    <property type="component" value="Chromosome"/>
</dbReference>
<evidence type="ECO:0000256" key="1">
    <source>
        <dbReference type="SAM" id="Phobius"/>
    </source>
</evidence>
<gene>
    <name evidence="2" type="ORF">VK70_00905</name>
</gene>
<dbReference type="OrthoDB" id="2468214at2"/>
<evidence type="ECO:0008006" key="4">
    <source>
        <dbReference type="Google" id="ProtNLM"/>
    </source>
</evidence>
<dbReference type="PATRIC" id="fig|1333534.5.peg.199"/>
<dbReference type="EMBL" id="CP011114">
    <property type="protein sequence ID" value="AKG33346.1"/>
    <property type="molecule type" value="Genomic_DNA"/>
</dbReference>
<name>A0A0F7CGB0_PAEDU</name>
<reference evidence="2 3" key="1">
    <citation type="submission" date="2015-03" db="EMBL/GenBank/DDBJ databases">
        <authorList>
            <person name="Abdul Halim M."/>
        </authorList>
    </citation>
    <scope>NUCLEOTIDE SEQUENCE [LARGE SCALE GENOMIC DNA]</scope>
    <source>
        <strain evidence="2 3">ATCC 35681</strain>
    </source>
</reference>
<keyword evidence="1" id="KW-0812">Transmembrane</keyword>
<dbReference type="HOGENOM" id="CLU_1729572_0_0_9"/>
<sequence length="151" mass="17096">MKMPLSIKVIQGLMILQIFALGIPYFVVSQVDPMRSSGYWANKIVYSMIDNMPQDMSEQSYVLGRIQGGLMFPLILTSLIFTFIKMKRYKSSIVCIILVILASLGQGTLIVAIPYLVILMVMTINKRSKLYFKRVNADPSETILNKHNSNI</sequence>